<organism evidence="1 2">
    <name type="scientific">Wuchereria bancrofti</name>
    <dbReference type="NCBI Taxonomy" id="6293"/>
    <lineage>
        <taxon>Eukaryota</taxon>
        <taxon>Metazoa</taxon>
        <taxon>Ecdysozoa</taxon>
        <taxon>Nematoda</taxon>
        <taxon>Chromadorea</taxon>
        <taxon>Rhabditida</taxon>
        <taxon>Spirurina</taxon>
        <taxon>Spiruromorpha</taxon>
        <taxon>Filarioidea</taxon>
        <taxon>Onchocercidae</taxon>
        <taxon>Wuchereria</taxon>
    </lineage>
</organism>
<evidence type="ECO:0000313" key="1">
    <source>
        <dbReference type="EMBL" id="EJW70636.1"/>
    </source>
</evidence>
<comment type="caution">
    <text evidence="1">The sequence shown here is derived from an EMBL/GenBank/DDBJ whole genome shotgun (WGS) entry which is preliminary data.</text>
</comment>
<dbReference type="EMBL" id="ADBV01021097">
    <property type="protein sequence ID" value="EJW70636.1"/>
    <property type="molecule type" value="Genomic_DNA"/>
</dbReference>
<protein>
    <submittedName>
        <fullName evidence="1">Uncharacterized protein</fullName>
    </submittedName>
</protein>
<dbReference type="AlphaFoldDB" id="J9DMF5"/>
<sequence>QRLLYNYQLRLSGHHPKYPFPDLDNEQRYEIHMSFQILMLEPELLNLQIHIILDCSETSNKDAGEVIG</sequence>
<accession>J9DMF5</accession>
<gene>
    <name evidence="1" type="ORF">WUBG_18458</name>
</gene>
<proteinExistence type="predicted"/>
<reference evidence="2" key="1">
    <citation type="submission" date="2012-08" db="EMBL/GenBank/DDBJ databases">
        <title>The Genome Sequence of Wuchereria bancrofti.</title>
        <authorList>
            <person name="Nutman T.B."/>
            <person name="Fink D.L."/>
            <person name="Russ C."/>
            <person name="Young S."/>
            <person name="Zeng Q."/>
            <person name="Koehrsen M."/>
            <person name="Alvarado L."/>
            <person name="Berlin A."/>
            <person name="Chapman S.B."/>
            <person name="Chen Z."/>
            <person name="Freedman E."/>
            <person name="Gellesch M."/>
            <person name="Goldberg J."/>
            <person name="Griggs A."/>
            <person name="Gujja S."/>
            <person name="Heilman E.R."/>
            <person name="Heiman D."/>
            <person name="Hepburn T."/>
            <person name="Howarth C."/>
            <person name="Jen D."/>
            <person name="Larson L."/>
            <person name="Lewis B."/>
            <person name="Mehta T."/>
            <person name="Park D."/>
            <person name="Pearson M."/>
            <person name="Roberts A."/>
            <person name="Saif S."/>
            <person name="Shea T."/>
            <person name="Shenoy N."/>
            <person name="Sisk P."/>
            <person name="Stolte C."/>
            <person name="Sykes S."/>
            <person name="Walk T."/>
            <person name="White J."/>
            <person name="Yandava C."/>
            <person name="Haas B."/>
            <person name="Henn M.R."/>
            <person name="Nusbaum C."/>
            <person name="Birren B."/>
        </authorList>
    </citation>
    <scope>NUCLEOTIDE SEQUENCE [LARGE SCALE GENOMIC DNA]</scope>
    <source>
        <strain evidence="2">NA</strain>
    </source>
</reference>
<feature type="non-terminal residue" evidence="1">
    <location>
        <position position="1"/>
    </location>
</feature>
<evidence type="ECO:0000313" key="2">
    <source>
        <dbReference type="Proteomes" id="UP000004810"/>
    </source>
</evidence>
<dbReference type="Proteomes" id="UP000004810">
    <property type="component" value="Unassembled WGS sequence"/>
</dbReference>
<name>J9DMF5_WUCBA</name>